<comment type="caution">
    <text evidence="2">The sequence shown here is derived from an EMBL/GenBank/DDBJ whole genome shotgun (WGS) entry which is preliminary data.</text>
</comment>
<organism evidence="2">
    <name type="scientific">uncultured bacterium</name>
    <name type="common">gcode 4</name>
    <dbReference type="NCBI Taxonomy" id="1234023"/>
    <lineage>
        <taxon>Bacteria</taxon>
        <taxon>environmental samples</taxon>
    </lineage>
</organism>
<proteinExistence type="predicted"/>
<reference evidence="2" key="1">
    <citation type="journal article" date="2012" name="Science">
        <title>Fermentation, hydrogen, and sulfur metabolism in multiple uncultivated bacterial phyla.</title>
        <authorList>
            <person name="Wrighton K.C."/>
            <person name="Thomas B.C."/>
            <person name="Sharon I."/>
            <person name="Miller C.S."/>
            <person name="Castelle C.J."/>
            <person name="VerBerkmoes N.C."/>
            <person name="Wilkins M.J."/>
            <person name="Hettich R.L."/>
            <person name="Lipton M.S."/>
            <person name="Williams K.H."/>
            <person name="Long P.E."/>
            <person name="Banfield J.F."/>
        </authorList>
    </citation>
    <scope>NUCLEOTIDE SEQUENCE [LARGE SCALE GENOMIC DNA]</scope>
</reference>
<keyword evidence="1" id="KW-0472">Membrane</keyword>
<dbReference type="AlphaFoldDB" id="K1Z677"/>
<keyword evidence="1" id="KW-0812">Transmembrane</keyword>
<evidence type="ECO:0000313" key="2">
    <source>
        <dbReference type="EMBL" id="EKD44706.1"/>
    </source>
</evidence>
<evidence type="ECO:0000256" key="1">
    <source>
        <dbReference type="SAM" id="Phobius"/>
    </source>
</evidence>
<accession>K1Z677</accession>
<keyword evidence="1" id="KW-1133">Transmembrane helix</keyword>
<name>K1Z677_9BACT</name>
<gene>
    <name evidence="2" type="ORF">ACD_71C00035G0003</name>
</gene>
<dbReference type="EMBL" id="AMFJ01028766">
    <property type="protein sequence ID" value="EKD44706.1"/>
    <property type="molecule type" value="Genomic_DNA"/>
</dbReference>
<feature type="transmembrane region" description="Helical" evidence="1">
    <location>
        <begin position="32"/>
        <end position="57"/>
    </location>
</feature>
<sequence length="159" mass="19052">MYFLEKQKPLVYEVYSKWNNLINSERKYNTNIFYPLINTFMQKILTVILLLMVSMLLSSSPMYAQNLTKNDQLFREDIRYRLDARLQTQIMTVINQYKAKIAKIDKSEADKLTESIIWKVEDILYKMRAAQPLDKNLEKKADNKYLAYMLIKFELMLLK</sequence>
<protein>
    <submittedName>
        <fullName evidence="2">Uncharacterized protein</fullName>
    </submittedName>
</protein>